<name>A0A9N9C3W5_9GLOM</name>
<feature type="region of interest" description="Disordered" evidence="1">
    <location>
        <begin position="1"/>
        <end position="26"/>
    </location>
</feature>
<protein>
    <submittedName>
        <fullName evidence="2">13805_t:CDS:1</fullName>
    </submittedName>
</protein>
<dbReference type="Proteomes" id="UP000789508">
    <property type="component" value="Unassembled WGS sequence"/>
</dbReference>
<evidence type="ECO:0000313" key="3">
    <source>
        <dbReference type="Proteomes" id="UP000789508"/>
    </source>
</evidence>
<proteinExistence type="predicted"/>
<dbReference type="OrthoDB" id="29596at2759"/>
<dbReference type="AlphaFoldDB" id="A0A9N9C3W5"/>
<evidence type="ECO:0000256" key="1">
    <source>
        <dbReference type="SAM" id="MobiDB-lite"/>
    </source>
</evidence>
<dbReference type="EMBL" id="CAJVPS010003268">
    <property type="protein sequence ID" value="CAG8585618.1"/>
    <property type="molecule type" value="Genomic_DNA"/>
</dbReference>
<reference evidence="2" key="1">
    <citation type="submission" date="2021-06" db="EMBL/GenBank/DDBJ databases">
        <authorList>
            <person name="Kallberg Y."/>
            <person name="Tangrot J."/>
            <person name="Rosling A."/>
        </authorList>
    </citation>
    <scope>NUCLEOTIDE SEQUENCE</scope>
    <source>
        <strain evidence="2">FL130A</strain>
    </source>
</reference>
<comment type="caution">
    <text evidence="2">The sequence shown here is derived from an EMBL/GenBank/DDBJ whole genome shotgun (WGS) entry which is preliminary data.</text>
</comment>
<feature type="compositionally biased region" description="Polar residues" evidence="1">
    <location>
        <begin position="1"/>
        <end position="13"/>
    </location>
</feature>
<sequence length="107" mass="12267">IHQRCQTTVTSRVGNEEETTTEHYTLDRECDFKSPRRLFSQSSRADEDFIEALKTTDESNSLESTVEIRPNVEFVWASTKTKLLSIKFGGLTDLTQYKSALQKKTCI</sequence>
<feature type="non-terminal residue" evidence="2">
    <location>
        <position position="107"/>
    </location>
</feature>
<gene>
    <name evidence="2" type="ORF">ALEPTO_LOCUS7468</name>
</gene>
<organism evidence="2 3">
    <name type="scientific">Ambispora leptoticha</name>
    <dbReference type="NCBI Taxonomy" id="144679"/>
    <lineage>
        <taxon>Eukaryota</taxon>
        <taxon>Fungi</taxon>
        <taxon>Fungi incertae sedis</taxon>
        <taxon>Mucoromycota</taxon>
        <taxon>Glomeromycotina</taxon>
        <taxon>Glomeromycetes</taxon>
        <taxon>Archaeosporales</taxon>
        <taxon>Ambisporaceae</taxon>
        <taxon>Ambispora</taxon>
    </lineage>
</organism>
<accession>A0A9N9C3W5</accession>
<keyword evidence="3" id="KW-1185">Reference proteome</keyword>
<evidence type="ECO:0000313" key="2">
    <source>
        <dbReference type="EMBL" id="CAG8585618.1"/>
    </source>
</evidence>